<keyword evidence="2 7" id="KW-0689">Ribosomal protein</keyword>
<dbReference type="InterPro" id="IPR001976">
    <property type="entry name" value="Ribosomal_eS24"/>
</dbReference>
<keyword evidence="6" id="KW-1133">Transmembrane helix</keyword>
<dbReference type="InterPro" id="IPR012678">
    <property type="entry name" value="Ribosomal_uL23/eL15/eS24_sf"/>
</dbReference>
<name>A0A3L6L1C1_9TRYP</name>
<dbReference type="GO" id="GO:1990904">
    <property type="term" value="C:ribonucleoprotein complex"/>
    <property type="evidence" value="ECO:0007669"/>
    <property type="project" value="UniProtKB-KW"/>
</dbReference>
<comment type="similarity">
    <text evidence="1 4">Belongs to the eukaryotic ribosomal protein eS24 family.</text>
</comment>
<dbReference type="AlphaFoldDB" id="A0A3L6L1C1"/>
<accession>A0A3L6L1C1</accession>
<dbReference type="Gene3D" id="3.30.70.3370">
    <property type="match status" value="1"/>
</dbReference>
<dbReference type="GO" id="GO:0003735">
    <property type="term" value="F:structural constituent of ribosome"/>
    <property type="evidence" value="ECO:0007669"/>
    <property type="project" value="InterPro"/>
</dbReference>
<dbReference type="PANTHER" id="PTHR10496">
    <property type="entry name" value="40S RIBOSOMAL PROTEIN S24"/>
    <property type="match status" value="1"/>
</dbReference>
<dbReference type="Pfam" id="PF01282">
    <property type="entry name" value="Ribosomal_S24e"/>
    <property type="match status" value="1"/>
</dbReference>
<reference evidence="7" key="1">
    <citation type="submission" date="2018-09" db="EMBL/GenBank/DDBJ databases">
        <title>whole genome sequence of T. equiperdum IVM-t1 strain.</title>
        <authorList>
            <person name="Suganuma K."/>
        </authorList>
    </citation>
    <scope>NUCLEOTIDE SEQUENCE [LARGE SCALE GENOMIC DNA]</scope>
    <source>
        <strain evidence="7">IVM-t1</strain>
    </source>
</reference>
<evidence type="ECO:0000256" key="5">
    <source>
        <dbReference type="SAM" id="MobiDB-lite"/>
    </source>
</evidence>
<sequence>MVFQKKKAEVTVRTSQFKVNKLLNRKQFVVEVNHPGWCGTVPAKLIRNRLASLYKVADENQISVFGFKTKFGGGKTTGFGLIYDDLAAMKRIEPNYRKARLGMGKKKLPARKSVKERRNRNKKIRGKTKGKMQTRRFVGQRAERGQGWPGPKKKEVKWTMRPGQLPGILVVSYLRFLTSFMFFFVFIVSIYYLIQDQMVEKERGWTSLLLLLSTLAQAHIQCLPNAFT</sequence>
<dbReference type="SUPFAM" id="SSF54189">
    <property type="entry name" value="Ribosomal proteins S24e, L23 and L15e"/>
    <property type="match status" value="1"/>
</dbReference>
<dbReference type="GO" id="GO:0006412">
    <property type="term" value="P:translation"/>
    <property type="evidence" value="ECO:0007669"/>
    <property type="project" value="InterPro"/>
</dbReference>
<keyword evidence="3" id="KW-0687">Ribonucleoprotein</keyword>
<dbReference type="FunFam" id="3.30.70.3370:FF:000001">
    <property type="entry name" value="40S ribosomal protein S24"/>
    <property type="match status" value="1"/>
</dbReference>
<evidence type="ECO:0000256" key="2">
    <source>
        <dbReference type="ARBA" id="ARBA00022980"/>
    </source>
</evidence>
<dbReference type="Proteomes" id="UP000266743">
    <property type="component" value="Chromosome 10"/>
</dbReference>
<evidence type="ECO:0000256" key="6">
    <source>
        <dbReference type="SAM" id="Phobius"/>
    </source>
</evidence>
<keyword evidence="6" id="KW-0812">Transmembrane</keyword>
<dbReference type="PROSITE" id="PS00529">
    <property type="entry name" value="RIBOSOMAL_S24E"/>
    <property type="match status" value="1"/>
</dbReference>
<comment type="caution">
    <text evidence="7">The sequence shown here is derived from an EMBL/GenBank/DDBJ whole genome shotgun (WGS) entry which is preliminary data.</text>
</comment>
<organism evidence="7">
    <name type="scientific">Trypanosoma brucei equiperdum</name>
    <dbReference type="NCBI Taxonomy" id="630700"/>
    <lineage>
        <taxon>Eukaryota</taxon>
        <taxon>Discoba</taxon>
        <taxon>Euglenozoa</taxon>
        <taxon>Kinetoplastea</taxon>
        <taxon>Metakinetoplastina</taxon>
        <taxon>Trypanosomatida</taxon>
        <taxon>Trypanosomatidae</taxon>
        <taxon>Trypanosoma</taxon>
    </lineage>
</organism>
<evidence type="ECO:0000256" key="3">
    <source>
        <dbReference type="ARBA" id="ARBA00023274"/>
    </source>
</evidence>
<evidence type="ECO:0000256" key="1">
    <source>
        <dbReference type="ARBA" id="ARBA00009680"/>
    </source>
</evidence>
<dbReference type="InterPro" id="IPR053709">
    <property type="entry name" value="eRP_eS24_sf"/>
</dbReference>
<keyword evidence="6" id="KW-0472">Membrane</keyword>
<dbReference type="InterPro" id="IPR018098">
    <property type="entry name" value="Ribosomal_eS24_CS"/>
</dbReference>
<gene>
    <name evidence="7" type="ORF">DPX39_100079600</name>
</gene>
<proteinExistence type="inferred from homology"/>
<dbReference type="EMBL" id="QSBY01000010">
    <property type="protein sequence ID" value="RHW68997.1"/>
    <property type="molecule type" value="Genomic_DNA"/>
</dbReference>
<feature type="transmembrane region" description="Helical" evidence="6">
    <location>
        <begin position="173"/>
        <end position="194"/>
    </location>
</feature>
<evidence type="ECO:0000313" key="7">
    <source>
        <dbReference type="EMBL" id="RHW68997.1"/>
    </source>
</evidence>
<protein>
    <recommendedName>
        <fullName evidence="4">40S ribosomal protein S24</fullName>
    </recommendedName>
</protein>
<evidence type="ECO:0000256" key="4">
    <source>
        <dbReference type="RuleBase" id="RU004383"/>
    </source>
</evidence>
<feature type="region of interest" description="Disordered" evidence="5">
    <location>
        <begin position="107"/>
        <end position="133"/>
    </location>
</feature>
<dbReference type="GO" id="GO:0005840">
    <property type="term" value="C:ribosome"/>
    <property type="evidence" value="ECO:0007669"/>
    <property type="project" value="UniProtKB-KW"/>
</dbReference>
<dbReference type="HAMAP" id="MF_00545">
    <property type="entry name" value="Ribosomal_eS24"/>
    <property type="match status" value="1"/>
</dbReference>